<feature type="compositionally biased region" description="Basic and acidic residues" evidence="1">
    <location>
        <begin position="136"/>
        <end position="150"/>
    </location>
</feature>
<dbReference type="RefSeq" id="WP_012868961.1">
    <property type="nucleotide sequence ID" value="NC_013522.1"/>
</dbReference>
<dbReference type="NCBIfam" id="TIGR03419">
    <property type="entry name" value="NifU_clost"/>
    <property type="match status" value="1"/>
</dbReference>
<dbReference type="GO" id="GO:0051536">
    <property type="term" value="F:iron-sulfur cluster binding"/>
    <property type="evidence" value="ECO:0007669"/>
    <property type="project" value="InterPro"/>
</dbReference>
<accession>D1B842</accession>
<dbReference type="EMBL" id="CP001818">
    <property type="protein sequence ID" value="ACZ18445.1"/>
    <property type="molecule type" value="Genomic_DNA"/>
</dbReference>
<dbReference type="KEGG" id="tai:Taci_0206"/>
<dbReference type="InterPro" id="IPR017787">
    <property type="entry name" value="NIF_FeS_clus_asmbl_NifU-like"/>
</dbReference>
<dbReference type="AlphaFoldDB" id="D1B842"/>
<dbReference type="Pfam" id="PF01592">
    <property type="entry name" value="NifU_N"/>
    <property type="match status" value="1"/>
</dbReference>
<sequence length="150" mass="16291">MAYSEKVVQYFMNPVNVGELPDPDGVGEVGNPKCGDVMKIYLRIRDGKIEDVRFQTFGCAAAIATSSMVTEMVKGKTIDEALNVTNKDVAEALGGLPPEKVHCSLLAEQGIRAAIEDYLRRQRGESPEPTGGSCFSHHEDEEGMESRAAD</sequence>
<dbReference type="Proteomes" id="UP000002030">
    <property type="component" value="Chromosome"/>
</dbReference>
<organism evidence="3 4">
    <name type="scientific">Thermanaerovibrio acidaminovorans (strain ATCC 49978 / DSM 6589 / Su883)</name>
    <name type="common">Selenomonas acidaminovorans</name>
    <dbReference type="NCBI Taxonomy" id="525903"/>
    <lineage>
        <taxon>Bacteria</taxon>
        <taxon>Thermotogati</taxon>
        <taxon>Synergistota</taxon>
        <taxon>Synergistia</taxon>
        <taxon>Synergistales</taxon>
        <taxon>Synergistaceae</taxon>
        <taxon>Thermanaerovibrio</taxon>
    </lineage>
</organism>
<reference evidence="3 4" key="1">
    <citation type="journal article" date="2009" name="Stand. Genomic Sci.">
        <title>Complete genome sequence of Thermanaerovibrio acidaminovorans type strain (Su883).</title>
        <authorList>
            <person name="Chovatia M."/>
            <person name="Sikorski J."/>
            <person name="Schroder M."/>
            <person name="Lapidus A."/>
            <person name="Nolan M."/>
            <person name="Tice H."/>
            <person name="Glavina Del Rio T."/>
            <person name="Copeland A."/>
            <person name="Cheng J.F."/>
            <person name="Lucas S."/>
            <person name="Chen F."/>
            <person name="Bruce D."/>
            <person name="Goodwin L."/>
            <person name="Pitluck S."/>
            <person name="Ivanova N."/>
            <person name="Mavromatis K."/>
            <person name="Ovchinnikova G."/>
            <person name="Pati A."/>
            <person name="Chen A."/>
            <person name="Palaniappan K."/>
            <person name="Land M."/>
            <person name="Hauser L."/>
            <person name="Chang Y.J."/>
            <person name="Jeffries C.D."/>
            <person name="Chain P."/>
            <person name="Saunders E."/>
            <person name="Detter J.C."/>
            <person name="Brettin T."/>
            <person name="Rohde M."/>
            <person name="Goker M."/>
            <person name="Spring S."/>
            <person name="Bristow J."/>
            <person name="Markowitz V."/>
            <person name="Hugenholtz P."/>
            <person name="Kyrpides N.C."/>
            <person name="Klenk H.P."/>
            <person name="Eisen J.A."/>
        </authorList>
    </citation>
    <scope>NUCLEOTIDE SEQUENCE [LARGE SCALE GENOMIC DNA]</scope>
    <source>
        <strain evidence="4">ATCC 49978 / DSM 6589 / Su883</strain>
    </source>
</reference>
<name>D1B842_THEAS</name>
<dbReference type="PANTHER" id="PTHR10093">
    <property type="entry name" value="IRON-SULFUR CLUSTER ASSEMBLY ENZYME NIFU HOMOLOG"/>
    <property type="match status" value="1"/>
</dbReference>
<dbReference type="HOGENOM" id="CLU_079283_5_1_0"/>
<feature type="domain" description="NIF system FeS cluster assembly NifU N-terminal" evidence="2">
    <location>
        <begin position="2"/>
        <end position="122"/>
    </location>
</feature>
<dbReference type="CDD" id="cd06664">
    <property type="entry name" value="IscU_like"/>
    <property type="match status" value="1"/>
</dbReference>
<dbReference type="GO" id="GO:0016226">
    <property type="term" value="P:iron-sulfur cluster assembly"/>
    <property type="evidence" value="ECO:0007669"/>
    <property type="project" value="InterPro"/>
</dbReference>
<dbReference type="STRING" id="525903.Taci_0206"/>
<dbReference type="EnsemblBacteria" id="ACZ18445">
    <property type="protein sequence ID" value="ACZ18445"/>
    <property type="gene ID" value="Taci_0206"/>
</dbReference>
<dbReference type="OrthoDB" id="9804157at2"/>
<dbReference type="SUPFAM" id="SSF82649">
    <property type="entry name" value="SufE/NifU"/>
    <property type="match status" value="1"/>
</dbReference>
<proteinExistence type="predicted"/>
<protein>
    <submittedName>
        <fullName evidence="3">FeS cluster assembly scaffold protein NifU</fullName>
    </submittedName>
</protein>
<evidence type="ECO:0000259" key="2">
    <source>
        <dbReference type="Pfam" id="PF01592"/>
    </source>
</evidence>
<dbReference type="Gene3D" id="3.90.1010.10">
    <property type="match status" value="1"/>
</dbReference>
<dbReference type="InterPro" id="IPR002871">
    <property type="entry name" value="NIF_FeS_clus_asmbl_NifU_N"/>
</dbReference>
<dbReference type="GO" id="GO:0005506">
    <property type="term" value="F:iron ion binding"/>
    <property type="evidence" value="ECO:0007669"/>
    <property type="project" value="InterPro"/>
</dbReference>
<feature type="region of interest" description="Disordered" evidence="1">
    <location>
        <begin position="123"/>
        <end position="150"/>
    </location>
</feature>
<evidence type="ECO:0000313" key="3">
    <source>
        <dbReference type="EMBL" id="ACZ18445.1"/>
    </source>
</evidence>
<evidence type="ECO:0000313" key="4">
    <source>
        <dbReference type="Proteomes" id="UP000002030"/>
    </source>
</evidence>
<gene>
    <name evidence="3" type="ordered locus">Taci_0206</name>
</gene>
<dbReference type="PATRIC" id="fig|525903.6.peg.210"/>
<evidence type="ECO:0000256" key="1">
    <source>
        <dbReference type="SAM" id="MobiDB-lite"/>
    </source>
</evidence>
<dbReference type="eggNOG" id="COG0822">
    <property type="taxonomic scope" value="Bacteria"/>
</dbReference>
<keyword evidence="4" id="KW-1185">Reference proteome</keyword>